<dbReference type="InterPro" id="IPR036890">
    <property type="entry name" value="HATPase_C_sf"/>
</dbReference>
<dbReference type="PANTHER" id="PTHR24421:SF10">
    <property type="entry name" value="NITRATE_NITRITE SENSOR PROTEIN NARQ"/>
    <property type="match status" value="1"/>
</dbReference>
<dbReference type="SUPFAM" id="SSF55874">
    <property type="entry name" value="ATPase domain of HSP90 chaperone/DNA topoisomerase II/histidine kinase"/>
    <property type="match status" value="1"/>
</dbReference>
<dbReference type="GO" id="GO:0005524">
    <property type="term" value="F:ATP binding"/>
    <property type="evidence" value="ECO:0007669"/>
    <property type="project" value="UniProtKB-KW"/>
</dbReference>
<dbReference type="Gene3D" id="1.20.5.1930">
    <property type="match status" value="1"/>
</dbReference>
<feature type="transmembrane region" description="Helical" evidence="10">
    <location>
        <begin position="203"/>
        <end position="222"/>
    </location>
</feature>
<evidence type="ECO:0000256" key="2">
    <source>
        <dbReference type="ARBA" id="ARBA00012438"/>
    </source>
</evidence>
<keyword evidence="10" id="KW-0812">Transmembrane</keyword>
<dbReference type="Proteomes" id="UP000664209">
    <property type="component" value="Unassembled WGS sequence"/>
</dbReference>
<feature type="region of interest" description="Disordered" evidence="9">
    <location>
        <begin position="1"/>
        <end position="38"/>
    </location>
</feature>
<dbReference type="AlphaFoldDB" id="A0A939RVF3"/>
<evidence type="ECO:0000256" key="5">
    <source>
        <dbReference type="ARBA" id="ARBA00022741"/>
    </source>
</evidence>
<sequence>MTSADDAAAGEVGRPTAPPSVGPSGGSSPSTDDRRWDSGAVVIRRPTGEHPGARAGAAPGAWVGGVGAPDEPALTEAHVRGGSPVARLVVARPWVMDLAVVVGVLLVGFVGLLFAWEAAVGARYLGLYPQDSRIEDVVTVTWVSGVLVGAALLLLRRARPITVTALLTGASVVSLLVGDVLGVLGVCVACALYSVAAAREPRVTWGVFGAVLVVLSVAVWRWENLGIIENVAWFSVATTAEPWEPARDLAEPPFSPASRSTSLLLLHTLLLLGVAVGTAARSRRLHAQELVERYRALARERDQSAALARAAERAHIAREMHDVVAHNVSVMVTLADGADAAFERAPGMSRDAVRQIAQTGRSALLDMQGVLGALGPADGDGDHRAAPTEVDLPTLVDRFRAAGVQVEATGLDADLPQDTTVRLAVLRILGEALTNVLRHAPGTPSVEVAVRRTATSVELEVLDSGGTRPGTGTGTGRGIIGMRERAALLGGDASAGPRPEGGWRVHAVLPWPPEEERAR</sequence>
<evidence type="ECO:0000256" key="3">
    <source>
        <dbReference type="ARBA" id="ARBA00022553"/>
    </source>
</evidence>
<dbReference type="Gene3D" id="3.30.565.10">
    <property type="entry name" value="Histidine kinase-like ATPase, C-terminal domain"/>
    <property type="match status" value="1"/>
</dbReference>
<feature type="domain" description="Histidine kinase/HSP90-like ATPase" evidence="11">
    <location>
        <begin position="423"/>
        <end position="511"/>
    </location>
</feature>
<evidence type="ECO:0000259" key="12">
    <source>
        <dbReference type="Pfam" id="PF07730"/>
    </source>
</evidence>
<evidence type="ECO:0000259" key="11">
    <source>
        <dbReference type="Pfam" id="PF02518"/>
    </source>
</evidence>
<evidence type="ECO:0000256" key="1">
    <source>
        <dbReference type="ARBA" id="ARBA00000085"/>
    </source>
</evidence>
<feature type="transmembrane region" description="Helical" evidence="10">
    <location>
        <begin position="137"/>
        <end position="155"/>
    </location>
</feature>
<evidence type="ECO:0000256" key="6">
    <source>
        <dbReference type="ARBA" id="ARBA00022777"/>
    </source>
</evidence>
<keyword evidence="7" id="KW-0067">ATP-binding</keyword>
<name>A0A939RVF3_9CELL</name>
<keyword evidence="10" id="KW-1133">Transmembrane helix</keyword>
<evidence type="ECO:0000256" key="9">
    <source>
        <dbReference type="SAM" id="MobiDB-lite"/>
    </source>
</evidence>
<keyword evidence="6 13" id="KW-0418">Kinase</keyword>
<evidence type="ECO:0000313" key="14">
    <source>
        <dbReference type="Proteomes" id="UP000664209"/>
    </source>
</evidence>
<reference evidence="13" key="1">
    <citation type="submission" date="2021-03" db="EMBL/GenBank/DDBJ databases">
        <title>Actinotalea soli sp. nov., isolated from soil.</title>
        <authorList>
            <person name="Ping W."/>
            <person name="Zhang J."/>
        </authorList>
    </citation>
    <scope>NUCLEOTIDE SEQUENCE</scope>
    <source>
        <strain evidence="13">BY-33</strain>
    </source>
</reference>
<gene>
    <name evidence="13" type="ORF">J4G33_04590</name>
</gene>
<dbReference type="CDD" id="cd16917">
    <property type="entry name" value="HATPase_UhpB-NarQ-NarX-like"/>
    <property type="match status" value="1"/>
</dbReference>
<keyword evidence="8" id="KW-0902">Two-component regulatory system</keyword>
<feature type="domain" description="Signal transduction histidine kinase subgroup 3 dimerisation and phosphoacceptor" evidence="12">
    <location>
        <begin position="312"/>
        <end position="378"/>
    </location>
</feature>
<dbReference type="InterPro" id="IPR003594">
    <property type="entry name" value="HATPase_dom"/>
</dbReference>
<organism evidence="13 14">
    <name type="scientific">Actinotalea soli</name>
    <dbReference type="NCBI Taxonomy" id="2819234"/>
    <lineage>
        <taxon>Bacteria</taxon>
        <taxon>Bacillati</taxon>
        <taxon>Actinomycetota</taxon>
        <taxon>Actinomycetes</taxon>
        <taxon>Micrococcales</taxon>
        <taxon>Cellulomonadaceae</taxon>
        <taxon>Actinotalea</taxon>
    </lineage>
</organism>
<evidence type="ECO:0000256" key="10">
    <source>
        <dbReference type="SAM" id="Phobius"/>
    </source>
</evidence>
<evidence type="ECO:0000256" key="4">
    <source>
        <dbReference type="ARBA" id="ARBA00022679"/>
    </source>
</evidence>
<proteinExistence type="predicted"/>
<evidence type="ECO:0000313" key="13">
    <source>
        <dbReference type="EMBL" id="MBO1751076.1"/>
    </source>
</evidence>
<dbReference type="GO" id="GO:0000155">
    <property type="term" value="F:phosphorelay sensor kinase activity"/>
    <property type="evidence" value="ECO:0007669"/>
    <property type="project" value="InterPro"/>
</dbReference>
<dbReference type="InterPro" id="IPR011712">
    <property type="entry name" value="Sig_transdc_His_kin_sub3_dim/P"/>
</dbReference>
<dbReference type="EC" id="2.7.13.3" evidence="2"/>
<feature type="transmembrane region" description="Helical" evidence="10">
    <location>
        <begin position="94"/>
        <end position="116"/>
    </location>
</feature>
<dbReference type="InterPro" id="IPR050482">
    <property type="entry name" value="Sensor_HK_TwoCompSys"/>
</dbReference>
<accession>A0A939RVF3</accession>
<dbReference type="Pfam" id="PF07730">
    <property type="entry name" value="HisKA_3"/>
    <property type="match status" value="1"/>
</dbReference>
<evidence type="ECO:0000256" key="8">
    <source>
        <dbReference type="ARBA" id="ARBA00023012"/>
    </source>
</evidence>
<dbReference type="PANTHER" id="PTHR24421">
    <property type="entry name" value="NITRATE/NITRITE SENSOR PROTEIN NARX-RELATED"/>
    <property type="match status" value="1"/>
</dbReference>
<comment type="catalytic activity">
    <reaction evidence="1">
        <text>ATP + protein L-histidine = ADP + protein N-phospho-L-histidine.</text>
        <dbReference type="EC" id="2.7.13.3"/>
    </reaction>
</comment>
<protein>
    <recommendedName>
        <fullName evidence="2">histidine kinase</fullName>
        <ecNumber evidence="2">2.7.13.3</ecNumber>
    </recommendedName>
</protein>
<keyword evidence="5" id="KW-0547">Nucleotide-binding</keyword>
<keyword evidence="10" id="KW-0472">Membrane</keyword>
<keyword evidence="14" id="KW-1185">Reference proteome</keyword>
<keyword evidence="3" id="KW-0597">Phosphoprotein</keyword>
<keyword evidence="4" id="KW-0808">Transferase</keyword>
<dbReference type="EMBL" id="JAGEMK010000002">
    <property type="protein sequence ID" value="MBO1751076.1"/>
    <property type="molecule type" value="Genomic_DNA"/>
</dbReference>
<evidence type="ECO:0000256" key="7">
    <source>
        <dbReference type="ARBA" id="ARBA00022840"/>
    </source>
</evidence>
<dbReference type="Pfam" id="PF02518">
    <property type="entry name" value="HATPase_c"/>
    <property type="match status" value="1"/>
</dbReference>
<dbReference type="GO" id="GO:0046983">
    <property type="term" value="F:protein dimerization activity"/>
    <property type="evidence" value="ECO:0007669"/>
    <property type="project" value="InterPro"/>
</dbReference>
<feature type="transmembrane region" description="Helical" evidence="10">
    <location>
        <begin position="175"/>
        <end position="196"/>
    </location>
</feature>
<comment type="caution">
    <text evidence="13">The sequence shown here is derived from an EMBL/GenBank/DDBJ whole genome shotgun (WGS) entry which is preliminary data.</text>
</comment>
<dbReference type="GO" id="GO:0016020">
    <property type="term" value="C:membrane"/>
    <property type="evidence" value="ECO:0007669"/>
    <property type="project" value="InterPro"/>
</dbReference>